<dbReference type="EC" id="2.4.99.28" evidence="11"/>
<evidence type="ECO:0000256" key="10">
    <source>
        <dbReference type="ARBA" id="ARBA00023316"/>
    </source>
</evidence>
<evidence type="ECO:0000256" key="2">
    <source>
        <dbReference type="ARBA" id="ARBA00022475"/>
    </source>
</evidence>
<evidence type="ECO:0000256" key="8">
    <source>
        <dbReference type="ARBA" id="ARBA00022989"/>
    </source>
</evidence>
<dbReference type="KEGG" id="trc:DYE49_05830"/>
<dbReference type="PANTHER" id="PTHR30474">
    <property type="entry name" value="CELL CYCLE PROTEIN"/>
    <property type="match status" value="1"/>
</dbReference>
<keyword evidence="10 11" id="KW-0961">Cell wall biogenesis/degradation</keyword>
<dbReference type="GO" id="GO:0009252">
    <property type="term" value="P:peptidoglycan biosynthetic process"/>
    <property type="evidence" value="ECO:0007669"/>
    <property type="project" value="UniProtKB-UniRule"/>
</dbReference>
<feature type="transmembrane region" description="Helical" evidence="11">
    <location>
        <begin position="70"/>
        <end position="88"/>
    </location>
</feature>
<comment type="similarity">
    <text evidence="11">Belongs to the SEDS family. MrdB/RodA subfamily.</text>
</comment>
<dbReference type="InterPro" id="IPR001182">
    <property type="entry name" value="FtsW/RodA"/>
</dbReference>
<comment type="function">
    <text evidence="11">Peptidoglycan polymerase that is essential for cell wall elongation.</text>
</comment>
<keyword evidence="6 11" id="KW-0133">Cell shape</keyword>
<reference evidence="13 15" key="1">
    <citation type="submission" date="2018-08" db="EMBL/GenBank/DDBJ databases">
        <title>The first complete genome of Treponema rectale (CHPAT), a commensal spirochete of the bovine rectum.</title>
        <authorList>
            <person name="Staton G.J."/>
            <person name="Clegg S.R."/>
            <person name="Carter S.D."/>
            <person name="Radford A.D."/>
            <person name="Darby A."/>
            <person name="Hall N."/>
            <person name="Birtles R.J."/>
            <person name="Evans N.J."/>
        </authorList>
    </citation>
    <scope>NUCLEOTIDE SEQUENCE [LARGE SCALE GENOMIC DNA]</scope>
    <source>
        <strain evidence="13 15">CHPA</strain>
    </source>
</reference>
<dbReference type="NCBIfam" id="NF037961">
    <property type="entry name" value="RodA_shape"/>
    <property type="match status" value="1"/>
</dbReference>
<accession>A0A840SBU2</accession>
<dbReference type="GO" id="GO:0008360">
    <property type="term" value="P:regulation of cell shape"/>
    <property type="evidence" value="ECO:0007669"/>
    <property type="project" value="UniProtKB-KW"/>
</dbReference>
<dbReference type="GO" id="GO:0071555">
    <property type="term" value="P:cell wall organization"/>
    <property type="evidence" value="ECO:0007669"/>
    <property type="project" value="UniProtKB-KW"/>
</dbReference>
<comment type="pathway">
    <text evidence="11">Cell wall biogenesis; peptidoglycan biosynthesis.</text>
</comment>
<keyword evidence="14" id="KW-1185">Reference proteome</keyword>
<comment type="catalytic activity">
    <reaction evidence="11">
        <text>[GlcNAc-(1-&gt;4)-Mur2Ac(oyl-L-Ala-gamma-D-Glu-L-Lys-D-Ala-D-Ala)](n)-di-trans,octa-cis-undecaprenyl diphosphate + beta-D-GlcNAc-(1-&gt;4)-Mur2Ac(oyl-L-Ala-gamma-D-Glu-L-Lys-D-Ala-D-Ala)-di-trans,octa-cis-undecaprenyl diphosphate = [GlcNAc-(1-&gt;4)-Mur2Ac(oyl-L-Ala-gamma-D-Glu-L-Lys-D-Ala-D-Ala)](n+1)-di-trans,octa-cis-undecaprenyl diphosphate + di-trans,octa-cis-undecaprenyl diphosphate + H(+)</text>
        <dbReference type="Rhea" id="RHEA:23708"/>
        <dbReference type="Rhea" id="RHEA-COMP:9602"/>
        <dbReference type="Rhea" id="RHEA-COMP:9603"/>
        <dbReference type="ChEBI" id="CHEBI:15378"/>
        <dbReference type="ChEBI" id="CHEBI:58405"/>
        <dbReference type="ChEBI" id="CHEBI:60033"/>
        <dbReference type="ChEBI" id="CHEBI:78435"/>
        <dbReference type="EC" id="2.4.99.28"/>
    </reaction>
</comment>
<dbReference type="HAMAP" id="MF_02079">
    <property type="entry name" value="PGT_RodA"/>
    <property type="match status" value="1"/>
</dbReference>
<dbReference type="InterPro" id="IPR018365">
    <property type="entry name" value="Cell_cycle_FtsW-rel_CS"/>
</dbReference>
<dbReference type="AlphaFoldDB" id="A0A840SBU2"/>
<protein>
    <recommendedName>
        <fullName evidence="11">Peptidoglycan glycosyltransferase RodA</fullName>
        <shortName evidence="11">PGT</shortName>
        <ecNumber evidence="11">2.4.99.28</ecNumber>
    </recommendedName>
    <alternativeName>
        <fullName evidence="11">Cell elongation protein RodA</fullName>
    </alternativeName>
    <alternativeName>
        <fullName evidence="11">Cell wall polymerase</fullName>
    </alternativeName>
    <alternativeName>
        <fullName evidence="11">Peptidoglycan polymerase</fullName>
        <shortName evidence="11">PG polymerase</shortName>
    </alternativeName>
</protein>
<gene>
    <name evidence="11" type="primary">rodA</name>
    <name evidence="13" type="ORF">DYE49_05830</name>
    <name evidence="12" type="ORF">HNP77_000648</name>
</gene>
<dbReference type="GO" id="GO:0005886">
    <property type="term" value="C:plasma membrane"/>
    <property type="evidence" value="ECO:0007669"/>
    <property type="project" value="UniProtKB-SubCell"/>
</dbReference>
<dbReference type="EMBL" id="JACHFR010000001">
    <property type="protein sequence ID" value="MBB5218304.1"/>
    <property type="molecule type" value="Genomic_DNA"/>
</dbReference>
<feature type="transmembrane region" description="Helical" evidence="11">
    <location>
        <begin position="180"/>
        <end position="199"/>
    </location>
</feature>
<evidence type="ECO:0000256" key="3">
    <source>
        <dbReference type="ARBA" id="ARBA00022676"/>
    </source>
</evidence>
<dbReference type="UniPathway" id="UPA00219"/>
<dbReference type="GO" id="GO:0008955">
    <property type="term" value="F:peptidoglycan glycosyltransferase activity"/>
    <property type="evidence" value="ECO:0007669"/>
    <property type="project" value="UniProtKB-UniRule"/>
</dbReference>
<dbReference type="Proteomes" id="UP000593591">
    <property type="component" value="Chromosome"/>
</dbReference>
<evidence type="ECO:0000256" key="1">
    <source>
        <dbReference type="ARBA" id="ARBA00004141"/>
    </source>
</evidence>
<feature type="transmembrane region" description="Helical" evidence="11">
    <location>
        <begin position="372"/>
        <end position="393"/>
    </location>
</feature>
<dbReference type="GO" id="GO:0032153">
    <property type="term" value="C:cell division site"/>
    <property type="evidence" value="ECO:0007669"/>
    <property type="project" value="TreeGrafter"/>
</dbReference>
<dbReference type="PANTHER" id="PTHR30474:SF1">
    <property type="entry name" value="PEPTIDOGLYCAN GLYCOSYLTRANSFERASE MRDB"/>
    <property type="match status" value="1"/>
</dbReference>
<dbReference type="Pfam" id="PF01098">
    <property type="entry name" value="FTSW_RODA_SPOVE"/>
    <property type="match status" value="2"/>
</dbReference>
<keyword evidence="4 11" id="KW-0808">Transferase</keyword>
<comment type="subcellular location">
    <subcellularLocation>
        <location evidence="11">Cell membrane</location>
        <topology evidence="11">Multi-pass membrane protein</topology>
    </subcellularLocation>
    <subcellularLocation>
        <location evidence="1">Membrane</location>
        <topology evidence="1">Multi-pass membrane protein</topology>
    </subcellularLocation>
</comment>
<feature type="transmembrane region" description="Helical" evidence="11">
    <location>
        <begin position="219"/>
        <end position="241"/>
    </location>
</feature>
<keyword evidence="8 11" id="KW-1133">Transmembrane helix</keyword>
<feature type="transmembrane region" description="Helical" evidence="11">
    <location>
        <begin position="158"/>
        <end position="175"/>
    </location>
</feature>
<dbReference type="InterPro" id="IPR011923">
    <property type="entry name" value="RodA/MrdB"/>
</dbReference>
<feature type="transmembrane region" description="Helical" evidence="11">
    <location>
        <begin position="12"/>
        <end position="33"/>
    </location>
</feature>
<evidence type="ECO:0000256" key="4">
    <source>
        <dbReference type="ARBA" id="ARBA00022679"/>
    </source>
</evidence>
<evidence type="ECO:0000256" key="6">
    <source>
        <dbReference type="ARBA" id="ARBA00022960"/>
    </source>
</evidence>
<keyword evidence="3 11" id="KW-0328">Glycosyltransferase</keyword>
<dbReference type="GO" id="GO:0051301">
    <property type="term" value="P:cell division"/>
    <property type="evidence" value="ECO:0007669"/>
    <property type="project" value="InterPro"/>
</dbReference>
<dbReference type="EMBL" id="CP031517">
    <property type="protein sequence ID" value="QOS39995.1"/>
    <property type="molecule type" value="Genomic_DNA"/>
</dbReference>
<sequence>MKLNFIKRLDFPLIFCMTMLSFIGILFIYSAGINSDKNNEFIKQIIWFSAGLILMTAITMIDYRKYKKFIPHIFAVSIIVLIFTFILGKNTNGATSWIYLGKRVRLQPSEFTKISFILMLALFLDNTEKLNERRRFIMAAILLFIPMGIILIQPDMGTASVFLPIFLTMCFLANIPLRFLLLIFSTIVLTLIFTVLPIWETQIARQSIPIIHLLSNRRYHILMALISLIITIIAALGRILFKTNYYYWITYFFGIITMALFFSLAGSIVLKPYQITRLIIFLKPEIDPKYTGYHLIQSKNAIGSGGLLGMGYLNGKITHLEFLPEKSTDFIFSVISEEFGFIAGITIFTLYLFIFIRIIFIMKQSSNNFATYICAGILGMFFYHFIINVGMAIGIMPVTGIPLPFLSYGGSALFTNMIAMGLLMNINSRRLDF</sequence>
<keyword evidence="9 11" id="KW-0472">Membrane</keyword>
<evidence type="ECO:0000313" key="13">
    <source>
        <dbReference type="EMBL" id="QOS39995.1"/>
    </source>
</evidence>
<feature type="transmembrane region" description="Helical" evidence="11">
    <location>
        <begin position="45"/>
        <end position="63"/>
    </location>
</feature>
<feature type="transmembrane region" description="Helical" evidence="11">
    <location>
        <begin position="248"/>
        <end position="270"/>
    </location>
</feature>
<keyword evidence="2 11" id="KW-1003">Cell membrane</keyword>
<keyword evidence="7 11" id="KW-0573">Peptidoglycan synthesis</keyword>
<reference evidence="12 14" key="2">
    <citation type="submission" date="2020-08" db="EMBL/GenBank/DDBJ databases">
        <title>Genomic Encyclopedia of Type Strains, Phase IV (KMG-IV): sequencing the most valuable type-strain genomes for metagenomic binning, comparative biology and taxonomic classification.</title>
        <authorList>
            <person name="Goeker M."/>
        </authorList>
    </citation>
    <scope>NUCLEOTIDE SEQUENCE [LARGE SCALE GENOMIC DNA]</scope>
    <source>
        <strain evidence="12 14">DSM 103679</strain>
    </source>
</reference>
<evidence type="ECO:0000256" key="11">
    <source>
        <dbReference type="HAMAP-Rule" id="MF_02079"/>
    </source>
</evidence>
<dbReference type="RefSeq" id="WP_184651726.1">
    <property type="nucleotide sequence ID" value="NZ_JACHFR010000001.1"/>
</dbReference>
<evidence type="ECO:0000313" key="15">
    <source>
        <dbReference type="Proteomes" id="UP000593591"/>
    </source>
</evidence>
<keyword evidence="5 11" id="KW-0812">Transmembrane</keyword>
<evidence type="ECO:0000313" key="12">
    <source>
        <dbReference type="EMBL" id="MBB5218304.1"/>
    </source>
</evidence>
<dbReference type="PROSITE" id="PS00428">
    <property type="entry name" value="FTSW_RODA_SPOVE"/>
    <property type="match status" value="1"/>
</dbReference>
<name>A0A840SBU2_9SPIR</name>
<evidence type="ECO:0000256" key="9">
    <source>
        <dbReference type="ARBA" id="ARBA00023136"/>
    </source>
</evidence>
<organism evidence="12 14">
    <name type="scientific">Treponema rectale</name>
    <dbReference type="NCBI Taxonomy" id="744512"/>
    <lineage>
        <taxon>Bacteria</taxon>
        <taxon>Pseudomonadati</taxon>
        <taxon>Spirochaetota</taxon>
        <taxon>Spirochaetia</taxon>
        <taxon>Spirochaetales</taxon>
        <taxon>Treponemataceae</taxon>
        <taxon>Treponema</taxon>
    </lineage>
</organism>
<feature type="transmembrane region" description="Helical" evidence="11">
    <location>
        <begin position="405"/>
        <end position="426"/>
    </location>
</feature>
<dbReference type="GO" id="GO:0015648">
    <property type="term" value="F:lipid-linked peptidoglycan transporter activity"/>
    <property type="evidence" value="ECO:0007669"/>
    <property type="project" value="TreeGrafter"/>
</dbReference>
<dbReference type="Proteomes" id="UP000578697">
    <property type="component" value="Unassembled WGS sequence"/>
</dbReference>
<dbReference type="NCBIfam" id="TIGR02210">
    <property type="entry name" value="rodA_shape"/>
    <property type="match status" value="1"/>
</dbReference>
<evidence type="ECO:0000256" key="7">
    <source>
        <dbReference type="ARBA" id="ARBA00022984"/>
    </source>
</evidence>
<feature type="transmembrane region" description="Helical" evidence="11">
    <location>
        <begin position="339"/>
        <end position="360"/>
    </location>
</feature>
<evidence type="ECO:0000256" key="5">
    <source>
        <dbReference type="ARBA" id="ARBA00022692"/>
    </source>
</evidence>
<evidence type="ECO:0000313" key="14">
    <source>
        <dbReference type="Proteomes" id="UP000578697"/>
    </source>
</evidence>
<feature type="transmembrane region" description="Helical" evidence="11">
    <location>
        <begin position="136"/>
        <end position="152"/>
    </location>
</feature>
<proteinExistence type="inferred from homology"/>